<dbReference type="HOGENOM" id="CLU_820485_0_0_4"/>
<proteinExistence type="predicted"/>
<dbReference type="RefSeq" id="WP_013722858.1">
    <property type="nucleotide sequence ID" value="NC_015422.1"/>
</dbReference>
<evidence type="ECO:0000313" key="3">
    <source>
        <dbReference type="Proteomes" id="UP000007938"/>
    </source>
</evidence>
<dbReference type="EMBL" id="CP002657">
    <property type="protein sequence ID" value="AEB86025.1"/>
    <property type="molecule type" value="Genomic_DNA"/>
</dbReference>
<reference evidence="2 3" key="1">
    <citation type="journal article" date="2011" name="J. Bacteriol.">
        <title>Genome Sequences of Alicycliphilus denitrificans Strains BC and K601T.</title>
        <authorList>
            <person name="Oosterkamp M.J."/>
            <person name="Veuskens T."/>
            <person name="Plugge C.M."/>
            <person name="Langenhoff A.A."/>
            <person name="Gerritse J."/>
            <person name="van Berkel W.J."/>
            <person name="Pieper D.H."/>
            <person name="Junca H."/>
            <person name="Goodwin L.A."/>
            <person name="Daligault H.E."/>
            <person name="Bruce D.C."/>
            <person name="Detter J.C."/>
            <person name="Tapia R."/>
            <person name="Han C.S."/>
            <person name="Land M.L."/>
            <person name="Hauser L.J."/>
            <person name="Smidt H."/>
            <person name="Stams A.J."/>
        </authorList>
    </citation>
    <scope>NUCLEOTIDE SEQUENCE [LARGE SCALE GENOMIC DNA]</scope>
    <source>
        <strain evidence="3">DSM 14773 / CIP 107495 / K601</strain>
    </source>
</reference>
<dbReference type="STRING" id="596154.Alide2_3700"/>
<dbReference type="Proteomes" id="UP000007938">
    <property type="component" value="Chromosome"/>
</dbReference>
<dbReference type="InterPro" id="IPR029060">
    <property type="entry name" value="PIN-like_dom_sf"/>
</dbReference>
<evidence type="ECO:0000313" key="2">
    <source>
        <dbReference type="EMBL" id="AEB86025.1"/>
    </source>
</evidence>
<dbReference type="AlphaFoldDB" id="F4GE63"/>
<gene>
    <name evidence="2" type="ordered locus">Alide2_3700</name>
</gene>
<sequence length="338" mass="37752">MIVVLDSNVWLSELGLRSGAAAAVRFFLNQSNAQVAVPEVVQLEVRHNLTNRLSTHAKEIRDNYRQLLTAFGKLREIVLPTEEEIQAKVEELFASLGVQQQQIPFSLESARSALFKAIQKAPPCDKSQEFKDAVIWADCVALLAIDEVVLVTNDKAFYRDRAYEKGLAPNLHDEAKNLPHPIRILPSLSDLLEVIQAPIPLEQEQLQEAIFEAFGESINGTLARTGFSLGARQDVTYKLFATENPSELFLEFSIAIACSDSREEGRTNALLSLNGDGLYSPTNRTFANLRNFGEHLAWLNANGEPQETRNHYLYANGIVIGHREVTYDARHALPANER</sequence>
<dbReference type="OrthoDB" id="7010539at2"/>
<accession>F4GE63</accession>
<dbReference type="SUPFAM" id="SSF88723">
    <property type="entry name" value="PIN domain-like"/>
    <property type="match status" value="1"/>
</dbReference>
<dbReference type="Pfam" id="PF16289">
    <property type="entry name" value="PIN_12"/>
    <property type="match status" value="1"/>
</dbReference>
<feature type="domain" description="DUF4935" evidence="1">
    <location>
        <begin position="3"/>
        <end position="157"/>
    </location>
</feature>
<dbReference type="eggNOG" id="ENOG5032SP9">
    <property type="taxonomic scope" value="Bacteria"/>
</dbReference>
<reference evidence="2 3" key="2">
    <citation type="submission" date="2011-04" db="EMBL/GenBank/DDBJ databases">
        <title>Complete sequence of chromosome of Alicycliphilus denitrificans K601.</title>
        <authorList>
            <consortium name="US DOE Joint Genome Institute"/>
            <person name="Lucas S."/>
            <person name="Han J."/>
            <person name="Lapidus A."/>
            <person name="Cheng J.-F."/>
            <person name="Goodwin L."/>
            <person name="Pitluck S."/>
            <person name="Peters L."/>
            <person name="Zeytun A."/>
            <person name="Detter J.C."/>
            <person name="Han C."/>
            <person name="Tapia R."/>
            <person name="Land M."/>
            <person name="Hauser L."/>
            <person name="Kyrpides N."/>
            <person name="Ivanova N."/>
            <person name="Mikhailova N."/>
            <person name="Pagani I."/>
            <person name="Oosterkamp M."/>
            <person name="Pieper D."/>
            <person name="van Berkel W."/>
            <person name="Langenhoff A."/>
            <person name="Smidt H."/>
            <person name="Stams A."/>
            <person name="Woyke T."/>
        </authorList>
    </citation>
    <scope>NUCLEOTIDE SEQUENCE [LARGE SCALE GENOMIC DNA]</scope>
    <source>
        <strain evidence="3">DSM 14773 / CIP 107495 / K601</strain>
    </source>
</reference>
<name>F4GE63_ALIDK</name>
<dbReference type="InterPro" id="IPR032557">
    <property type="entry name" value="DUF4935"/>
</dbReference>
<protein>
    <recommendedName>
        <fullName evidence="1">DUF4935 domain-containing protein</fullName>
    </recommendedName>
</protein>
<organism evidence="2 3">
    <name type="scientific">Alicycliphilus denitrificans (strain DSM 14773 / CIP 107495 / K601)</name>
    <dbReference type="NCBI Taxonomy" id="596154"/>
    <lineage>
        <taxon>Bacteria</taxon>
        <taxon>Pseudomonadati</taxon>
        <taxon>Pseudomonadota</taxon>
        <taxon>Betaproteobacteria</taxon>
        <taxon>Burkholderiales</taxon>
        <taxon>Comamonadaceae</taxon>
        <taxon>Alicycliphilus</taxon>
    </lineage>
</organism>
<dbReference type="Gene3D" id="3.40.50.1010">
    <property type="entry name" value="5'-nuclease"/>
    <property type="match status" value="1"/>
</dbReference>
<evidence type="ECO:0000259" key="1">
    <source>
        <dbReference type="Pfam" id="PF16289"/>
    </source>
</evidence>
<dbReference type="KEGG" id="adk:Alide2_3700"/>
<keyword evidence="3" id="KW-1185">Reference proteome</keyword>